<dbReference type="EMBL" id="ML732372">
    <property type="protein sequence ID" value="KAB8068809.1"/>
    <property type="molecule type" value="Genomic_DNA"/>
</dbReference>
<gene>
    <name evidence="2" type="ORF">BDV29DRAFT_162052</name>
</gene>
<keyword evidence="1" id="KW-0732">Signal</keyword>
<name>A0A5N5WKK8_9EURO</name>
<reference evidence="2 3" key="1">
    <citation type="submission" date="2019-04" db="EMBL/GenBank/DDBJ databases">
        <title>Friends and foes A comparative genomics study of 23 Aspergillus species from section Flavi.</title>
        <authorList>
            <consortium name="DOE Joint Genome Institute"/>
            <person name="Kjaerbolling I."/>
            <person name="Vesth T."/>
            <person name="Frisvad J.C."/>
            <person name="Nybo J.L."/>
            <person name="Theobald S."/>
            <person name="Kildgaard S."/>
            <person name="Isbrandt T."/>
            <person name="Kuo A."/>
            <person name="Sato A."/>
            <person name="Lyhne E.K."/>
            <person name="Kogle M.E."/>
            <person name="Wiebenga A."/>
            <person name="Kun R.S."/>
            <person name="Lubbers R.J."/>
            <person name="Makela M.R."/>
            <person name="Barry K."/>
            <person name="Chovatia M."/>
            <person name="Clum A."/>
            <person name="Daum C."/>
            <person name="Haridas S."/>
            <person name="He G."/>
            <person name="LaButti K."/>
            <person name="Lipzen A."/>
            <person name="Mondo S."/>
            <person name="Riley R."/>
            <person name="Salamov A."/>
            <person name="Simmons B.A."/>
            <person name="Magnuson J.K."/>
            <person name="Henrissat B."/>
            <person name="Mortensen U.H."/>
            <person name="Larsen T.O."/>
            <person name="Devries R.P."/>
            <person name="Grigoriev I.V."/>
            <person name="Machida M."/>
            <person name="Baker S.E."/>
            <person name="Andersen M.R."/>
        </authorList>
    </citation>
    <scope>NUCLEOTIDE SEQUENCE [LARGE SCALE GENOMIC DNA]</scope>
    <source>
        <strain evidence="2 3">CBS 151.66</strain>
    </source>
</reference>
<proteinExistence type="predicted"/>
<accession>A0A5N5WKK8</accession>
<protein>
    <submittedName>
        <fullName evidence="2">Uncharacterized protein</fullName>
    </submittedName>
</protein>
<dbReference type="AlphaFoldDB" id="A0A5N5WKK8"/>
<organism evidence="2 3">
    <name type="scientific">Aspergillus leporis</name>
    <dbReference type="NCBI Taxonomy" id="41062"/>
    <lineage>
        <taxon>Eukaryota</taxon>
        <taxon>Fungi</taxon>
        <taxon>Dikarya</taxon>
        <taxon>Ascomycota</taxon>
        <taxon>Pezizomycotina</taxon>
        <taxon>Eurotiomycetes</taxon>
        <taxon>Eurotiomycetidae</taxon>
        <taxon>Eurotiales</taxon>
        <taxon>Aspergillaceae</taxon>
        <taxon>Aspergillus</taxon>
        <taxon>Aspergillus subgen. Circumdati</taxon>
    </lineage>
</organism>
<sequence length="97" mass="9834">MYLSKTLSLLIINLAFRGSAAAAGCGDSDGCPLTEYCTTATFTSPSTTTITTCVPTATCLGVYSVCPVVEVPAAALVTAPLPNVAQLIPNGRAAPRI</sequence>
<feature type="chain" id="PRO_5024813455" evidence="1">
    <location>
        <begin position="22"/>
        <end position="97"/>
    </location>
</feature>
<dbReference type="Proteomes" id="UP000326565">
    <property type="component" value="Unassembled WGS sequence"/>
</dbReference>
<evidence type="ECO:0000313" key="2">
    <source>
        <dbReference type="EMBL" id="KAB8068809.1"/>
    </source>
</evidence>
<feature type="signal peptide" evidence="1">
    <location>
        <begin position="1"/>
        <end position="21"/>
    </location>
</feature>
<evidence type="ECO:0000256" key="1">
    <source>
        <dbReference type="SAM" id="SignalP"/>
    </source>
</evidence>
<evidence type="ECO:0000313" key="3">
    <source>
        <dbReference type="Proteomes" id="UP000326565"/>
    </source>
</evidence>
<keyword evidence="3" id="KW-1185">Reference proteome</keyword>